<dbReference type="SUPFAM" id="SSF56219">
    <property type="entry name" value="DNase I-like"/>
    <property type="match status" value="1"/>
</dbReference>
<dbReference type="GO" id="GO:0046856">
    <property type="term" value="P:phosphatidylinositol dephosphorylation"/>
    <property type="evidence" value="ECO:0007669"/>
    <property type="project" value="InterPro"/>
</dbReference>
<dbReference type="InterPro" id="IPR048869">
    <property type="entry name" value="OCRL-1_2_ASH"/>
</dbReference>
<dbReference type="PROSITE" id="PS50238">
    <property type="entry name" value="RHOGAP"/>
    <property type="match status" value="1"/>
</dbReference>
<evidence type="ECO:0000256" key="5">
    <source>
        <dbReference type="SAM" id="MobiDB-lite"/>
    </source>
</evidence>
<name>A0A0L0H8G5_SPIPD</name>
<evidence type="ECO:0000256" key="2">
    <source>
        <dbReference type="ARBA" id="ARBA00004580"/>
    </source>
</evidence>
<dbReference type="PANTHER" id="PTHR11200:SF300">
    <property type="entry name" value="TYPE II INOSITOL 1,4,5-TRISPHOSPHATE 5-PHOSPHATASE"/>
    <property type="match status" value="1"/>
</dbReference>
<dbReference type="AlphaFoldDB" id="A0A0L0H8G5"/>
<dbReference type="FunFam" id="2.60.40.10:FF:000132">
    <property type="entry name" value="Inositol polyphosphate 5-phosphatase OCRL-1 isoform b"/>
    <property type="match status" value="1"/>
</dbReference>
<keyword evidence="4" id="KW-0968">Cytoplasmic vesicle</keyword>
<dbReference type="InterPro" id="IPR046985">
    <property type="entry name" value="IP5"/>
</dbReference>
<dbReference type="Gene3D" id="3.60.10.10">
    <property type="entry name" value="Endonuclease/exonuclease/phosphatase"/>
    <property type="match status" value="1"/>
</dbReference>
<evidence type="ECO:0000313" key="8">
    <source>
        <dbReference type="Proteomes" id="UP000053201"/>
    </source>
</evidence>
<dbReference type="Gene3D" id="1.10.555.10">
    <property type="entry name" value="Rho GTPase activation protein"/>
    <property type="match status" value="1"/>
</dbReference>
<dbReference type="VEuPathDB" id="FungiDB:SPPG_07601"/>
<dbReference type="STRING" id="645134.A0A0L0H8G5"/>
<dbReference type="Pfam" id="PF00620">
    <property type="entry name" value="RhoGAP"/>
    <property type="match status" value="1"/>
</dbReference>
<proteinExistence type="predicted"/>
<feature type="compositionally biased region" description="Acidic residues" evidence="5">
    <location>
        <begin position="835"/>
        <end position="856"/>
    </location>
</feature>
<dbReference type="SMART" id="SM00324">
    <property type="entry name" value="RhoGAP"/>
    <property type="match status" value="1"/>
</dbReference>
<dbReference type="EMBL" id="KQ257465">
    <property type="protein sequence ID" value="KNC97214.1"/>
    <property type="molecule type" value="Genomic_DNA"/>
</dbReference>
<feature type="region of interest" description="Disordered" evidence="5">
    <location>
        <begin position="833"/>
        <end position="881"/>
    </location>
</feature>
<keyword evidence="3" id="KW-0967">Endosome</keyword>
<dbReference type="eggNOG" id="KOG0565">
    <property type="taxonomic scope" value="Eukaryota"/>
</dbReference>
<dbReference type="InterPro" id="IPR000198">
    <property type="entry name" value="RhoGAP_dom"/>
</dbReference>
<comment type="subcellular location">
    <subcellularLocation>
        <location evidence="2">Cytoplasmic vesicle</location>
        <location evidence="2">Phagosome membrane</location>
    </subcellularLocation>
    <subcellularLocation>
        <location evidence="1">Early endosome membrane</location>
    </subcellularLocation>
</comment>
<gene>
    <name evidence="7" type="ORF">SPPG_07601</name>
</gene>
<feature type="compositionally biased region" description="Basic and acidic residues" evidence="5">
    <location>
        <begin position="755"/>
        <end position="766"/>
    </location>
</feature>
<feature type="compositionally biased region" description="Low complexity" evidence="5">
    <location>
        <begin position="861"/>
        <end position="876"/>
    </location>
</feature>
<dbReference type="Gene3D" id="2.30.29.110">
    <property type="match status" value="1"/>
</dbReference>
<dbReference type="InterPro" id="IPR000300">
    <property type="entry name" value="IPPc"/>
</dbReference>
<dbReference type="OMA" id="SIFHADH"/>
<feature type="domain" description="Rho-GAP" evidence="6">
    <location>
        <begin position="854"/>
        <end position="1047"/>
    </location>
</feature>
<dbReference type="OrthoDB" id="7862313at2759"/>
<evidence type="ECO:0000259" key="6">
    <source>
        <dbReference type="PROSITE" id="PS50238"/>
    </source>
</evidence>
<dbReference type="InterPro" id="IPR036691">
    <property type="entry name" value="Endo/exonu/phosph_ase_sf"/>
</dbReference>
<evidence type="ECO:0000256" key="3">
    <source>
        <dbReference type="ARBA" id="ARBA00022753"/>
    </source>
</evidence>
<dbReference type="InterPro" id="IPR008936">
    <property type="entry name" value="Rho_GTPase_activation_prot"/>
</dbReference>
<dbReference type="GO" id="GO:0007165">
    <property type="term" value="P:signal transduction"/>
    <property type="evidence" value="ECO:0007669"/>
    <property type="project" value="InterPro"/>
</dbReference>
<dbReference type="SUPFAM" id="SSF48350">
    <property type="entry name" value="GTPase activation domain, GAP"/>
    <property type="match status" value="1"/>
</dbReference>
<sequence>MPESEAINALLRPTEVCKVFVELRYVKRNGERKRRILAVIMNVQGGEEACVFILKRRVGDAAGIFEILPIYTDFRLSVSQSKPVNLNDVNRQQQGRTDFTLRLSSGSREVKLEISALQSLQPVLVELKRLMAVAQQRGYVLDGGTHNWVQFYENSRKSASSALTQAEKYNEAEEERAQSSLPNPFINLDSSVSGGNVKAIKEAWAAKELRAREAKFVDFESKRMFVGSWNVNGQPPSQSIAPWLQTAEEDPSLFVLGFQELDLNTQAYLYSDTTKEEEWSKAIEQALKSRGKKYVKVASKQLVGMLIVLYIDEKERDKVKEISAEYLGTGLLGMMGNKGATAIRFRYYDSYFCFVNSHLAADASMVERRNQDYQEICRRIVFNLPSQYPDFTAYTHSNPWVASYYDSRHSAASSIAVAGSPTGPGKNVTTVFDVDHLFYLGDLNYRISLPGSDVKALVSKGDIEQLLQFDQLLMEQSAKRAFNGFKEGPITFPPTFKYDIGTSRFDTSEKQRTPSFCDRILWFQNPLHTEDPDWAKVLWYRSCMDLTMSDHKPVMALFETKVRKVDKERFTTVHEDIHRELDKFENESLPDLVVNLNMLEFGDIRFNVPVTKTLVVENKGQVLAQYRFIPKPDEKHPCKPWCYINPPVSMLLPGDQVKVNVTVLVDNETAPSLNFGVDTLEDILILHTENGKDHFLSISGTWLNSCFGNKLDALCQFVKPVREWTMEERKSILDLSESSPERDALTEDGAESAEGSERTIHDHEDGLSPTPPKPGADNRFSLPFQLWRVIDFLFRFGMDIDNLFTSSGDPATEEYIRECLDTGAEFDVSVLLMDPDSEPPESADDADDDEADDEDGDTSRRSSTTDSPTPPSGSRTPIEKRDSVKVDIDKLLKDNPHVHSQTLVGLGSSTHILPSSGTIPRPRPRGRAVAVCSMAETLIKFLDSLLEPVVPDGMSTRCIQEGYLTYVAARQTVQRLPSTNYNVFKYVVKFLRAVVENYKGRGELNVERLAEIFGPALLRIPKSLDGSATNSSESLAQFNTNRGPAVSLANKRSSSGIKYATVSTGKSGQLAGKVMMSGGTGGAIGMTLSGTTTPAGSTANLATARSGSGNAEEVMIRKRRMFLMHFVDLANPELD</sequence>
<dbReference type="Pfam" id="PF21310">
    <property type="entry name" value="OCRL-like_ASH"/>
    <property type="match status" value="1"/>
</dbReference>
<dbReference type="InterPro" id="IPR013783">
    <property type="entry name" value="Ig-like_fold"/>
</dbReference>
<dbReference type="GeneID" id="27690808"/>
<dbReference type="Proteomes" id="UP000053201">
    <property type="component" value="Unassembled WGS sequence"/>
</dbReference>
<organism evidence="7 8">
    <name type="scientific">Spizellomyces punctatus (strain DAOM BR117)</name>
    <dbReference type="NCBI Taxonomy" id="645134"/>
    <lineage>
        <taxon>Eukaryota</taxon>
        <taxon>Fungi</taxon>
        <taxon>Fungi incertae sedis</taxon>
        <taxon>Chytridiomycota</taxon>
        <taxon>Chytridiomycota incertae sedis</taxon>
        <taxon>Chytridiomycetes</taxon>
        <taxon>Spizellomycetales</taxon>
        <taxon>Spizellomycetaceae</taxon>
        <taxon>Spizellomyces</taxon>
    </lineage>
</organism>
<dbReference type="Pfam" id="PF22669">
    <property type="entry name" value="Exo_endo_phos2"/>
    <property type="match status" value="1"/>
</dbReference>
<dbReference type="RefSeq" id="XP_016605254.1">
    <property type="nucleotide sequence ID" value="XM_016755767.1"/>
</dbReference>
<accession>A0A0L0H8G5</accession>
<protein>
    <recommendedName>
        <fullName evidence="6">Rho-GAP domain-containing protein</fullName>
    </recommendedName>
</protein>
<evidence type="ECO:0000256" key="4">
    <source>
        <dbReference type="ARBA" id="ARBA00023329"/>
    </source>
</evidence>
<feature type="region of interest" description="Disordered" evidence="5">
    <location>
        <begin position="732"/>
        <end position="776"/>
    </location>
</feature>
<dbReference type="GO" id="GO:0031901">
    <property type="term" value="C:early endosome membrane"/>
    <property type="evidence" value="ECO:0007669"/>
    <property type="project" value="UniProtKB-SubCell"/>
</dbReference>
<dbReference type="PANTHER" id="PTHR11200">
    <property type="entry name" value="INOSITOL 5-PHOSPHATASE"/>
    <property type="match status" value="1"/>
</dbReference>
<dbReference type="GO" id="GO:0004439">
    <property type="term" value="F:phosphatidylinositol-4,5-bisphosphate 5-phosphatase activity"/>
    <property type="evidence" value="ECO:0007669"/>
    <property type="project" value="TreeGrafter"/>
</dbReference>
<dbReference type="InParanoid" id="A0A0L0H8G5"/>
<evidence type="ECO:0000313" key="7">
    <source>
        <dbReference type="EMBL" id="KNC97214.1"/>
    </source>
</evidence>
<dbReference type="SMART" id="SM00128">
    <property type="entry name" value="IPPc"/>
    <property type="match status" value="1"/>
</dbReference>
<dbReference type="Gene3D" id="2.60.40.10">
    <property type="entry name" value="Immunoglobulins"/>
    <property type="match status" value="1"/>
</dbReference>
<evidence type="ECO:0000256" key="1">
    <source>
        <dbReference type="ARBA" id="ARBA00004146"/>
    </source>
</evidence>
<reference evidence="7 8" key="1">
    <citation type="submission" date="2009-08" db="EMBL/GenBank/DDBJ databases">
        <title>The Genome Sequence of Spizellomyces punctatus strain DAOM BR117.</title>
        <authorList>
            <consortium name="The Broad Institute Genome Sequencing Platform"/>
            <person name="Russ C."/>
            <person name="Cuomo C."/>
            <person name="Shea T."/>
            <person name="Young S.K."/>
            <person name="Zeng Q."/>
            <person name="Koehrsen M."/>
            <person name="Haas B."/>
            <person name="Borodovsky M."/>
            <person name="Guigo R."/>
            <person name="Alvarado L."/>
            <person name="Berlin A."/>
            <person name="Bochicchio J."/>
            <person name="Borenstein D."/>
            <person name="Chapman S."/>
            <person name="Chen Z."/>
            <person name="Engels R."/>
            <person name="Freedman E."/>
            <person name="Gellesch M."/>
            <person name="Goldberg J."/>
            <person name="Griggs A."/>
            <person name="Gujja S."/>
            <person name="Heiman D."/>
            <person name="Hepburn T."/>
            <person name="Howarth C."/>
            <person name="Jen D."/>
            <person name="Larson L."/>
            <person name="Lewis B."/>
            <person name="Mehta T."/>
            <person name="Park D."/>
            <person name="Pearson M."/>
            <person name="Roberts A."/>
            <person name="Saif S."/>
            <person name="Shenoy N."/>
            <person name="Sisk P."/>
            <person name="Stolte C."/>
            <person name="Sykes S."/>
            <person name="Thomson T."/>
            <person name="Walk T."/>
            <person name="White J."/>
            <person name="Yandava C."/>
            <person name="Burger G."/>
            <person name="Gray M.W."/>
            <person name="Holland P.W.H."/>
            <person name="King N."/>
            <person name="Lang F.B.F."/>
            <person name="Roger A.J."/>
            <person name="Ruiz-Trillo I."/>
            <person name="Lander E."/>
            <person name="Nusbaum C."/>
        </authorList>
    </citation>
    <scope>NUCLEOTIDE SEQUENCE [LARGE SCALE GENOMIC DNA]</scope>
    <source>
        <strain evidence="7 8">DAOM BR117</strain>
    </source>
</reference>
<keyword evidence="8" id="KW-1185">Reference proteome</keyword>